<protein>
    <recommendedName>
        <fullName evidence="1">Reverse transcriptase Ty1/copia-type domain-containing protein</fullName>
    </recommendedName>
</protein>
<accession>A0A6G0R674</accession>
<evidence type="ECO:0000313" key="3">
    <source>
        <dbReference type="Proteomes" id="UP000486351"/>
    </source>
</evidence>
<dbReference type="EMBL" id="QXFY01001374">
    <property type="protein sequence ID" value="KAE9319518.1"/>
    <property type="molecule type" value="Genomic_DNA"/>
</dbReference>
<dbReference type="AlphaFoldDB" id="A0A6G0R674"/>
<name>A0A6G0R674_9STRA</name>
<proteinExistence type="predicted"/>
<organism evidence="2 3">
    <name type="scientific">Phytophthora fragariae</name>
    <dbReference type="NCBI Taxonomy" id="53985"/>
    <lineage>
        <taxon>Eukaryota</taxon>
        <taxon>Sar</taxon>
        <taxon>Stramenopiles</taxon>
        <taxon>Oomycota</taxon>
        <taxon>Peronosporomycetes</taxon>
        <taxon>Peronosporales</taxon>
        <taxon>Peronosporaceae</taxon>
        <taxon>Phytophthora</taxon>
    </lineage>
</organism>
<dbReference type="Proteomes" id="UP000486351">
    <property type="component" value="Unassembled WGS sequence"/>
</dbReference>
<reference evidence="2 3" key="1">
    <citation type="submission" date="2018-09" db="EMBL/GenBank/DDBJ databases">
        <title>Genomic investigation of the strawberry pathogen Phytophthora fragariae indicates pathogenicity is determined by transcriptional variation in three key races.</title>
        <authorList>
            <person name="Adams T.M."/>
            <person name="Armitage A.D."/>
            <person name="Sobczyk M.K."/>
            <person name="Bates H.J."/>
            <person name="Dunwell J.M."/>
            <person name="Nellist C.F."/>
            <person name="Harrison R.J."/>
        </authorList>
    </citation>
    <scope>NUCLEOTIDE SEQUENCE [LARGE SCALE GENOMIC DNA]</scope>
    <source>
        <strain evidence="2 3">NOV-77</strain>
    </source>
</reference>
<sequence length="174" mass="19595">MLDKYLRGCGVQRSKLDAGINFRWVKGSPIFLTVYVIDIAIAASKENTELVLGELEKKLMIKDLGEVSHLLLMEIKYVPGKMLSISQRGYIDQLLERFKMSKCKAVPTPQTTGNFPLLGDPDKEPVCMNMDPDVDYQSIVGSMQYLICCSHPDIANAVRTLGKFLNCYTKEHFV</sequence>
<feature type="domain" description="Reverse transcriptase Ty1/copia-type" evidence="1">
    <location>
        <begin position="2"/>
        <end position="110"/>
    </location>
</feature>
<dbReference type="Pfam" id="PF07727">
    <property type="entry name" value="RVT_2"/>
    <property type="match status" value="1"/>
</dbReference>
<evidence type="ECO:0000313" key="2">
    <source>
        <dbReference type="EMBL" id="KAE9319518.1"/>
    </source>
</evidence>
<dbReference type="InterPro" id="IPR013103">
    <property type="entry name" value="RVT_2"/>
</dbReference>
<gene>
    <name evidence="2" type="ORF">PF008_g18253</name>
</gene>
<comment type="caution">
    <text evidence="2">The sequence shown here is derived from an EMBL/GenBank/DDBJ whole genome shotgun (WGS) entry which is preliminary data.</text>
</comment>
<evidence type="ECO:0000259" key="1">
    <source>
        <dbReference type="Pfam" id="PF07727"/>
    </source>
</evidence>